<keyword evidence="3" id="KW-1185">Reference proteome</keyword>
<evidence type="ECO:0000313" key="3">
    <source>
        <dbReference type="Proteomes" id="UP000323380"/>
    </source>
</evidence>
<dbReference type="Proteomes" id="UP000323380">
    <property type="component" value="Unassembled WGS sequence"/>
</dbReference>
<organism evidence="2 3">
    <name type="scientific">Actinomadura chibensis</name>
    <dbReference type="NCBI Taxonomy" id="392828"/>
    <lineage>
        <taxon>Bacteria</taxon>
        <taxon>Bacillati</taxon>
        <taxon>Actinomycetota</taxon>
        <taxon>Actinomycetes</taxon>
        <taxon>Streptosporangiales</taxon>
        <taxon>Thermomonosporaceae</taxon>
        <taxon>Actinomadura</taxon>
    </lineage>
</organism>
<dbReference type="AlphaFoldDB" id="A0A5D0NXH8"/>
<accession>A0A5D0NXH8</accession>
<evidence type="ECO:0000259" key="1">
    <source>
        <dbReference type="Pfam" id="PF04149"/>
    </source>
</evidence>
<name>A0A5D0NXH8_9ACTN</name>
<reference evidence="2 3" key="1">
    <citation type="submission" date="2019-08" db="EMBL/GenBank/DDBJ databases">
        <title>Actinomadura sp. nov. CYP1-5 isolated from mountain soil.</title>
        <authorList>
            <person name="Songsumanus A."/>
            <person name="Kuncharoen N."/>
            <person name="Kudo T."/>
            <person name="Yuki M."/>
            <person name="Igarashi Y."/>
            <person name="Tanasupawat S."/>
        </authorList>
    </citation>
    <scope>NUCLEOTIDE SEQUENCE [LARGE SCALE GENOMIC DNA]</scope>
    <source>
        <strain evidence="2 3">JCM 14158</strain>
    </source>
</reference>
<dbReference type="Pfam" id="PF04149">
    <property type="entry name" value="DUF397"/>
    <property type="match status" value="1"/>
</dbReference>
<sequence length="59" mass="6781">MKFRPTWRKSRHSGNDGGHCVELARLSENIGIRDSKNPYGPHLLINRDGLRELINGLKR</sequence>
<gene>
    <name evidence="2" type="ORF">FXF69_09075</name>
</gene>
<dbReference type="InterPro" id="IPR007278">
    <property type="entry name" value="DUF397"/>
</dbReference>
<dbReference type="EMBL" id="VSFG01000001">
    <property type="protein sequence ID" value="TYB49246.1"/>
    <property type="molecule type" value="Genomic_DNA"/>
</dbReference>
<evidence type="ECO:0000313" key="2">
    <source>
        <dbReference type="EMBL" id="TYB49246.1"/>
    </source>
</evidence>
<protein>
    <submittedName>
        <fullName evidence="2">DUF397 domain-containing protein</fullName>
    </submittedName>
</protein>
<dbReference type="RefSeq" id="WP_067894161.1">
    <property type="nucleotide sequence ID" value="NZ_VSFG01000001.1"/>
</dbReference>
<feature type="domain" description="DUF397" evidence="1">
    <location>
        <begin position="6"/>
        <end position="58"/>
    </location>
</feature>
<dbReference type="STRING" id="1220554.GCA_001552135_04421"/>
<proteinExistence type="predicted"/>
<comment type="caution">
    <text evidence="2">The sequence shown here is derived from an EMBL/GenBank/DDBJ whole genome shotgun (WGS) entry which is preliminary data.</text>
</comment>